<proteinExistence type="predicted"/>
<dbReference type="AlphaFoldDB" id="A0A4Q9PKM5"/>
<accession>A0A4Q9PKM5</accession>
<dbReference type="Gene3D" id="1.10.238.10">
    <property type="entry name" value="EF-hand"/>
    <property type="match status" value="1"/>
</dbReference>
<protein>
    <recommendedName>
        <fullName evidence="4">EF-hand domain-containing protein</fullName>
    </recommendedName>
</protein>
<evidence type="ECO:0008006" key="4">
    <source>
        <dbReference type="Google" id="ProtNLM"/>
    </source>
</evidence>
<evidence type="ECO:0000313" key="3">
    <source>
        <dbReference type="Proteomes" id="UP000292082"/>
    </source>
</evidence>
<feature type="compositionally biased region" description="Basic residues" evidence="1">
    <location>
        <begin position="229"/>
        <end position="239"/>
    </location>
</feature>
<organism evidence="2 3">
    <name type="scientific">Dichomitus squalens</name>
    <dbReference type="NCBI Taxonomy" id="114155"/>
    <lineage>
        <taxon>Eukaryota</taxon>
        <taxon>Fungi</taxon>
        <taxon>Dikarya</taxon>
        <taxon>Basidiomycota</taxon>
        <taxon>Agaricomycotina</taxon>
        <taxon>Agaricomycetes</taxon>
        <taxon>Polyporales</taxon>
        <taxon>Polyporaceae</taxon>
        <taxon>Dichomitus</taxon>
    </lineage>
</organism>
<gene>
    <name evidence="2" type="ORF">BD310DRAFT_935259</name>
</gene>
<evidence type="ECO:0000313" key="2">
    <source>
        <dbReference type="EMBL" id="TBU54672.1"/>
    </source>
</evidence>
<dbReference type="EMBL" id="ML145183">
    <property type="protein sequence ID" value="TBU54672.1"/>
    <property type="molecule type" value="Genomic_DNA"/>
</dbReference>
<name>A0A4Q9PKM5_9APHY</name>
<dbReference type="OMA" id="CAILLEH"/>
<feature type="region of interest" description="Disordered" evidence="1">
    <location>
        <begin position="149"/>
        <end position="258"/>
    </location>
</feature>
<feature type="compositionally biased region" description="Low complexity" evidence="1">
    <location>
        <begin position="28"/>
        <end position="37"/>
    </location>
</feature>
<keyword evidence="3" id="KW-1185">Reference proteome</keyword>
<sequence length="335" mass="35992">MARTDEVDPGYVALPLDLQRRIDNAFDSALSSSGSPPSKRRKLEQDQAPAPGGFLLDDAPPGGFLPDEPQSSEDQDDQEIVQRHIPLSLIPTALQILDLQPDDEDVLSVFRNAASGWNDRSTSQSGDPLDALVTRKDWRAVCAALLDPGLAGDDDVDMGGDQDPPSGSEAGVPPGDELSDSGEEYMQSLSSGSDAFGVDSDDEYREGGFLPAKNAKGKAISKVAPSSPKSRRGRGRKRSISSEDGDKDDAKQHGLSARQKKECRATFALFFPDVPDASLDAQRIRIKDITRVAALLKEKISAEETVEMLDAFSTAADRSMGLADFERMMVAAKLA</sequence>
<evidence type="ECO:0000256" key="1">
    <source>
        <dbReference type="SAM" id="MobiDB-lite"/>
    </source>
</evidence>
<feature type="region of interest" description="Disordered" evidence="1">
    <location>
        <begin position="27"/>
        <end position="78"/>
    </location>
</feature>
<dbReference type="Proteomes" id="UP000292082">
    <property type="component" value="Unassembled WGS sequence"/>
</dbReference>
<reference evidence="2 3" key="1">
    <citation type="submission" date="2019-01" db="EMBL/GenBank/DDBJ databases">
        <title>Draft genome sequences of three monokaryotic isolates of the white-rot basidiomycete fungus Dichomitus squalens.</title>
        <authorList>
            <consortium name="DOE Joint Genome Institute"/>
            <person name="Lopez S.C."/>
            <person name="Andreopoulos B."/>
            <person name="Pangilinan J."/>
            <person name="Lipzen A."/>
            <person name="Riley R."/>
            <person name="Ahrendt S."/>
            <person name="Ng V."/>
            <person name="Barry K."/>
            <person name="Daum C."/>
            <person name="Grigoriev I.V."/>
            <person name="Hilden K.S."/>
            <person name="Makela M.R."/>
            <person name="de Vries R.P."/>
        </authorList>
    </citation>
    <scope>NUCLEOTIDE SEQUENCE [LARGE SCALE GENOMIC DNA]</scope>
    <source>
        <strain evidence="2 3">CBS 464.89</strain>
    </source>
</reference>